<keyword evidence="3" id="KW-0597">Phosphoprotein</keyword>
<dbReference type="Gene3D" id="3.30.450.20">
    <property type="entry name" value="PAS domain"/>
    <property type="match status" value="1"/>
</dbReference>
<keyword evidence="5" id="KW-0418">Kinase</keyword>
<dbReference type="CDD" id="cd00130">
    <property type="entry name" value="PAS"/>
    <property type="match status" value="1"/>
</dbReference>
<feature type="transmembrane region" description="Helical" evidence="8">
    <location>
        <begin position="34"/>
        <end position="58"/>
    </location>
</feature>
<dbReference type="STRING" id="660518.SAMN05216218_102327"/>
<name>A0A1G7H4F7_9EURY</name>
<dbReference type="AlphaFoldDB" id="A0A1G7H4F7"/>
<dbReference type="InterPro" id="IPR004358">
    <property type="entry name" value="Sig_transdc_His_kin-like_C"/>
</dbReference>
<reference evidence="13" key="1">
    <citation type="submission" date="2016-10" db="EMBL/GenBank/DDBJ databases">
        <authorList>
            <person name="Varghese N."/>
            <person name="Submissions S."/>
        </authorList>
    </citation>
    <scope>NUCLEOTIDE SEQUENCE [LARGE SCALE GENOMIC DNA]</scope>
    <source>
        <strain evidence="13">IBRC-M 10760</strain>
    </source>
</reference>
<dbReference type="RefSeq" id="WP_092688372.1">
    <property type="nucleotide sequence ID" value="NZ_FNBK01000002.1"/>
</dbReference>
<feature type="transmembrane region" description="Helical" evidence="8">
    <location>
        <begin position="146"/>
        <end position="166"/>
    </location>
</feature>
<evidence type="ECO:0000256" key="8">
    <source>
        <dbReference type="SAM" id="Phobius"/>
    </source>
</evidence>
<dbReference type="CDD" id="cd00082">
    <property type="entry name" value="HisKA"/>
    <property type="match status" value="1"/>
</dbReference>
<dbReference type="Pfam" id="PF02518">
    <property type="entry name" value="HATPase_c"/>
    <property type="match status" value="1"/>
</dbReference>
<evidence type="ECO:0000259" key="11">
    <source>
        <dbReference type="PROSITE" id="PS50113"/>
    </source>
</evidence>
<dbReference type="InterPro" id="IPR000014">
    <property type="entry name" value="PAS"/>
</dbReference>
<feature type="transmembrane region" description="Helical" evidence="8">
    <location>
        <begin position="70"/>
        <end position="90"/>
    </location>
</feature>
<evidence type="ECO:0000259" key="10">
    <source>
        <dbReference type="PROSITE" id="PS50112"/>
    </source>
</evidence>
<dbReference type="EC" id="2.7.13.3" evidence="2"/>
<dbReference type="EMBL" id="FNBK01000002">
    <property type="protein sequence ID" value="SDE95296.1"/>
    <property type="molecule type" value="Genomic_DNA"/>
</dbReference>
<feature type="transmembrane region" description="Helical" evidence="8">
    <location>
        <begin position="178"/>
        <end position="198"/>
    </location>
</feature>
<dbReference type="SUPFAM" id="SSF55785">
    <property type="entry name" value="PYP-like sensor domain (PAS domain)"/>
    <property type="match status" value="1"/>
</dbReference>
<feature type="transmembrane region" description="Helical" evidence="8">
    <location>
        <begin position="6"/>
        <end position="27"/>
    </location>
</feature>
<keyword evidence="6" id="KW-0902">Two-component regulatory system</keyword>
<dbReference type="SMART" id="SM00387">
    <property type="entry name" value="HATPase_c"/>
    <property type="match status" value="1"/>
</dbReference>
<dbReference type="Pfam" id="PF08448">
    <property type="entry name" value="PAS_4"/>
    <property type="match status" value="1"/>
</dbReference>
<dbReference type="InterPro" id="IPR031621">
    <property type="entry name" value="HisKA_7TM"/>
</dbReference>
<dbReference type="InterPro" id="IPR036890">
    <property type="entry name" value="HATPase_C_sf"/>
</dbReference>
<dbReference type="PROSITE" id="PS50112">
    <property type="entry name" value="PAS"/>
    <property type="match status" value="1"/>
</dbReference>
<evidence type="ECO:0000256" key="2">
    <source>
        <dbReference type="ARBA" id="ARBA00012438"/>
    </source>
</evidence>
<feature type="coiled-coil region" evidence="7">
    <location>
        <begin position="362"/>
        <end position="389"/>
    </location>
</feature>
<dbReference type="CDD" id="cd14686">
    <property type="entry name" value="bZIP"/>
    <property type="match status" value="1"/>
</dbReference>
<comment type="catalytic activity">
    <reaction evidence="1">
        <text>ATP + protein L-histidine = ADP + protein N-phospho-L-histidine.</text>
        <dbReference type="EC" id="2.7.13.3"/>
    </reaction>
</comment>
<evidence type="ECO:0000256" key="5">
    <source>
        <dbReference type="ARBA" id="ARBA00022777"/>
    </source>
</evidence>
<dbReference type="InterPro" id="IPR003661">
    <property type="entry name" value="HisK_dim/P_dom"/>
</dbReference>
<feature type="domain" description="PAS" evidence="10">
    <location>
        <begin position="254"/>
        <end position="302"/>
    </location>
</feature>
<dbReference type="SMART" id="SM00388">
    <property type="entry name" value="HisKA"/>
    <property type="match status" value="1"/>
</dbReference>
<feature type="domain" description="Histidine kinase" evidence="9">
    <location>
        <begin position="392"/>
        <end position="585"/>
    </location>
</feature>
<dbReference type="OrthoDB" id="8127at2157"/>
<dbReference type="InterPro" id="IPR000700">
    <property type="entry name" value="PAS-assoc_C"/>
</dbReference>
<dbReference type="Pfam" id="PF16927">
    <property type="entry name" value="HisKA_7TM"/>
    <property type="match status" value="1"/>
</dbReference>
<dbReference type="SUPFAM" id="SSF47384">
    <property type="entry name" value="Homodimeric domain of signal transducing histidine kinase"/>
    <property type="match status" value="1"/>
</dbReference>
<dbReference type="InterPro" id="IPR036097">
    <property type="entry name" value="HisK_dim/P_sf"/>
</dbReference>
<dbReference type="InterPro" id="IPR005467">
    <property type="entry name" value="His_kinase_dom"/>
</dbReference>
<dbReference type="InterPro" id="IPR013656">
    <property type="entry name" value="PAS_4"/>
</dbReference>
<dbReference type="Pfam" id="PF00512">
    <property type="entry name" value="HisKA"/>
    <property type="match status" value="1"/>
</dbReference>
<feature type="transmembrane region" description="Helical" evidence="8">
    <location>
        <begin position="102"/>
        <end position="126"/>
    </location>
</feature>
<dbReference type="InterPro" id="IPR050736">
    <property type="entry name" value="Sensor_HK_Regulatory"/>
</dbReference>
<accession>A0A1G7H4F7</accession>
<feature type="domain" description="PAC" evidence="11">
    <location>
        <begin position="323"/>
        <end position="374"/>
    </location>
</feature>
<dbReference type="GO" id="GO:0000155">
    <property type="term" value="F:phosphorelay sensor kinase activity"/>
    <property type="evidence" value="ECO:0007669"/>
    <property type="project" value="InterPro"/>
</dbReference>
<dbReference type="Gene3D" id="1.10.287.130">
    <property type="match status" value="1"/>
</dbReference>
<dbReference type="PROSITE" id="PS50109">
    <property type="entry name" value="HIS_KIN"/>
    <property type="match status" value="1"/>
</dbReference>
<dbReference type="PROSITE" id="PS50113">
    <property type="entry name" value="PAC"/>
    <property type="match status" value="1"/>
</dbReference>
<keyword evidence="7" id="KW-0175">Coiled coil</keyword>
<dbReference type="NCBIfam" id="TIGR00229">
    <property type="entry name" value="sensory_box"/>
    <property type="match status" value="1"/>
</dbReference>
<protein>
    <recommendedName>
        <fullName evidence="2">histidine kinase</fullName>
        <ecNumber evidence="2">2.7.13.3</ecNumber>
    </recommendedName>
</protein>
<keyword evidence="8" id="KW-0472">Membrane</keyword>
<dbReference type="PANTHER" id="PTHR43711">
    <property type="entry name" value="TWO-COMPONENT HISTIDINE KINASE"/>
    <property type="match status" value="1"/>
</dbReference>
<dbReference type="SUPFAM" id="SSF55874">
    <property type="entry name" value="ATPase domain of HSP90 chaperone/DNA topoisomerase II/histidine kinase"/>
    <property type="match status" value="1"/>
</dbReference>
<evidence type="ECO:0000256" key="1">
    <source>
        <dbReference type="ARBA" id="ARBA00000085"/>
    </source>
</evidence>
<dbReference type="InterPro" id="IPR003594">
    <property type="entry name" value="HATPase_dom"/>
</dbReference>
<gene>
    <name evidence="12" type="ORF">SAMN05216218_102327</name>
</gene>
<keyword evidence="13" id="KW-1185">Reference proteome</keyword>
<evidence type="ECO:0000313" key="13">
    <source>
        <dbReference type="Proteomes" id="UP000199076"/>
    </source>
</evidence>
<keyword evidence="8" id="KW-1133">Transmembrane helix</keyword>
<dbReference type="InterPro" id="IPR035965">
    <property type="entry name" value="PAS-like_dom_sf"/>
</dbReference>
<evidence type="ECO:0000256" key="6">
    <source>
        <dbReference type="ARBA" id="ARBA00023012"/>
    </source>
</evidence>
<proteinExistence type="predicted"/>
<evidence type="ECO:0000256" key="3">
    <source>
        <dbReference type="ARBA" id="ARBA00022553"/>
    </source>
</evidence>
<dbReference type="Proteomes" id="UP000199076">
    <property type="component" value="Unassembled WGS sequence"/>
</dbReference>
<keyword evidence="8" id="KW-0812">Transmembrane</keyword>
<dbReference type="Gene3D" id="3.30.565.10">
    <property type="entry name" value="Histidine kinase-like ATPase, C-terminal domain"/>
    <property type="match status" value="1"/>
</dbReference>
<feature type="transmembrane region" description="Helical" evidence="8">
    <location>
        <begin position="204"/>
        <end position="225"/>
    </location>
</feature>
<evidence type="ECO:0000256" key="7">
    <source>
        <dbReference type="SAM" id="Coils"/>
    </source>
</evidence>
<evidence type="ECO:0000313" key="12">
    <source>
        <dbReference type="EMBL" id="SDE95296.1"/>
    </source>
</evidence>
<dbReference type="PRINTS" id="PR00344">
    <property type="entry name" value="BCTRLSENSOR"/>
</dbReference>
<keyword evidence="4" id="KW-0808">Transferase</keyword>
<evidence type="ECO:0000256" key="4">
    <source>
        <dbReference type="ARBA" id="ARBA00022679"/>
    </source>
</evidence>
<dbReference type="PANTHER" id="PTHR43711:SF1">
    <property type="entry name" value="HISTIDINE KINASE 1"/>
    <property type="match status" value="1"/>
</dbReference>
<organism evidence="12 13">
    <name type="scientific">Halorientalis regularis</name>
    <dbReference type="NCBI Taxonomy" id="660518"/>
    <lineage>
        <taxon>Archaea</taxon>
        <taxon>Methanobacteriati</taxon>
        <taxon>Methanobacteriota</taxon>
        <taxon>Stenosarchaea group</taxon>
        <taxon>Halobacteria</taxon>
        <taxon>Halobacteriales</taxon>
        <taxon>Haloarculaceae</taxon>
        <taxon>Halorientalis</taxon>
    </lineage>
</organism>
<evidence type="ECO:0000259" key="9">
    <source>
        <dbReference type="PROSITE" id="PS50109"/>
    </source>
</evidence>
<sequence>MPWQVTPYTLLLALSTLLGVAVTAAVWQERPKGGATWLSLAASAVTLWAAGQVIVVSTTALEMRLLGNRITMAGAIAIPSLFLLFTLAYTGRSDGVGRPLKALVVLEPLVVIALVLVGHDLVSPAVTLALGRGEAFGAFGYDLMTVHYVFGNALLFVNEVLLYKMFLRSRNVFRKRTFFLLALLGVLHATHLVTVLGLSPTPYYTLTPLGFLFFGTLSLVVTVSYRTLSFLPLQRLLATVGRHSKNLTPLARDQAIEEMATGFLVVDHQGRIVDTNPLGKRMIGRADSRVVGKDLETVIAPDLFVDGPPEFMTVDPGEVVNGRYTGLWIEPADGDPRCFDVLVSALTEDGEMQGYVALIHDVTERERRKRKLEQRTAELERQNDQLEDFAGIVSHDLRNPINVASGRLRMIDAGDDREHLDEARQALDRMEAIVDDVLTFARLGKTIDDTEPLDLAAVAREARGNVDTKDATLELPADLTVAASRGRLLQVFENLFRNSVEHGGPDVTVTVGECDGGFVVADDGPGIDPDHREQVLEQGFSSDPEGTGFGLAIVRTIVEAHGWEIAVTESERGGARFEVTGDIRANGESARPSSVDR</sequence>